<keyword evidence="2 7" id="KW-0813">Transport</keyword>
<feature type="transmembrane region" description="Helical" evidence="7">
    <location>
        <begin position="126"/>
        <end position="149"/>
    </location>
</feature>
<evidence type="ECO:0000256" key="8">
    <source>
        <dbReference type="SAM" id="MobiDB-lite"/>
    </source>
</evidence>
<name>A0ABU1J7I4_9MICC</name>
<sequence length="295" mass="31608">MAPTPPAATQRPAKPGHPGRTIAWAVISLLVVAAFWSAKINWSALSDFPTETGKYLGLLFLPPDWSKLGEALSAMLLSVQMAWIGTLIGIVVSFPLGFLATAGISAGWLAWPLRGLFALIRAVPEVVIAILILSVTGLTPFTGALALGIGSIGTLGKWGYESFEAVDQGPLEAVRSAGGSRLDLMRWGIWPSVQAEVFSFWLYRFEINVRASAILGLIGAGGIGKMLQDNVQFRNWDAVGMLLIVVIVVTIVIDQLSGLLRQRIVHGRWSGNRAARRTGDPGKPEMSEPAGRMAL</sequence>
<keyword evidence="4 7" id="KW-0812">Transmembrane</keyword>
<comment type="subcellular location">
    <subcellularLocation>
        <location evidence="1 7">Cell membrane</location>
        <topology evidence="1 7">Multi-pass membrane protein</topology>
    </subcellularLocation>
</comment>
<comment type="caution">
    <text evidence="10">The sequence shown here is derived from an EMBL/GenBank/DDBJ whole genome shotgun (WGS) entry which is preliminary data.</text>
</comment>
<comment type="similarity">
    <text evidence="7">Belongs to the binding-protein-dependent transport system permease family.</text>
</comment>
<evidence type="ECO:0000313" key="10">
    <source>
        <dbReference type="EMBL" id="MDR6268333.1"/>
    </source>
</evidence>
<dbReference type="Proteomes" id="UP001185069">
    <property type="component" value="Unassembled WGS sequence"/>
</dbReference>
<dbReference type="Pfam" id="PF00528">
    <property type="entry name" value="BPD_transp_1"/>
    <property type="match status" value="1"/>
</dbReference>
<dbReference type="PANTHER" id="PTHR30043">
    <property type="entry name" value="PHOSPHONATES TRANSPORT SYSTEM PERMEASE PROTEIN"/>
    <property type="match status" value="1"/>
</dbReference>
<dbReference type="SUPFAM" id="SSF161098">
    <property type="entry name" value="MetI-like"/>
    <property type="match status" value="1"/>
</dbReference>
<evidence type="ECO:0000256" key="4">
    <source>
        <dbReference type="ARBA" id="ARBA00022692"/>
    </source>
</evidence>
<dbReference type="CDD" id="cd06261">
    <property type="entry name" value="TM_PBP2"/>
    <property type="match status" value="1"/>
</dbReference>
<dbReference type="Gene3D" id="1.10.3720.10">
    <property type="entry name" value="MetI-like"/>
    <property type="match status" value="1"/>
</dbReference>
<evidence type="ECO:0000256" key="2">
    <source>
        <dbReference type="ARBA" id="ARBA00022448"/>
    </source>
</evidence>
<feature type="compositionally biased region" description="Basic and acidic residues" evidence="8">
    <location>
        <begin position="277"/>
        <end position="286"/>
    </location>
</feature>
<feature type="transmembrane region" description="Helical" evidence="7">
    <location>
        <begin position="207"/>
        <end position="227"/>
    </location>
</feature>
<dbReference type="PANTHER" id="PTHR30043:SF1">
    <property type="entry name" value="ABC TRANSPORT SYSTEM PERMEASE PROTEIN P69"/>
    <property type="match status" value="1"/>
</dbReference>
<keyword evidence="5 7" id="KW-1133">Transmembrane helix</keyword>
<evidence type="ECO:0000256" key="6">
    <source>
        <dbReference type="ARBA" id="ARBA00023136"/>
    </source>
</evidence>
<feature type="transmembrane region" description="Helical" evidence="7">
    <location>
        <begin position="21"/>
        <end position="38"/>
    </location>
</feature>
<dbReference type="NCBIfam" id="TIGR01097">
    <property type="entry name" value="PhnE"/>
    <property type="match status" value="1"/>
</dbReference>
<keyword evidence="6 7" id="KW-0472">Membrane</keyword>
<feature type="transmembrane region" description="Helical" evidence="7">
    <location>
        <begin position="239"/>
        <end position="260"/>
    </location>
</feature>
<evidence type="ECO:0000259" key="9">
    <source>
        <dbReference type="PROSITE" id="PS50928"/>
    </source>
</evidence>
<dbReference type="EMBL" id="JAVDQF010000001">
    <property type="protein sequence ID" value="MDR6268333.1"/>
    <property type="molecule type" value="Genomic_DNA"/>
</dbReference>
<evidence type="ECO:0000256" key="5">
    <source>
        <dbReference type="ARBA" id="ARBA00022989"/>
    </source>
</evidence>
<dbReference type="PROSITE" id="PS50928">
    <property type="entry name" value="ABC_TM1"/>
    <property type="match status" value="1"/>
</dbReference>
<keyword evidence="11" id="KW-1185">Reference proteome</keyword>
<keyword evidence="3" id="KW-1003">Cell membrane</keyword>
<feature type="domain" description="ABC transmembrane type-1" evidence="9">
    <location>
        <begin position="75"/>
        <end position="257"/>
    </location>
</feature>
<dbReference type="InterPro" id="IPR005769">
    <property type="entry name" value="PhnE/PtxC"/>
</dbReference>
<evidence type="ECO:0000256" key="7">
    <source>
        <dbReference type="RuleBase" id="RU363032"/>
    </source>
</evidence>
<evidence type="ECO:0000256" key="3">
    <source>
        <dbReference type="ARBA" id="ARBA00022475"/>
    </source>
</evidence>
<reference evidence="10 11" key="1">
    <citation type="submission" date="2023-07" db="EMBL/GenBank/DDBJ databases">
        <title>Sequencing the genomes of 1000 actinobacteria strains.</title>
        <authorList>
            <person name="Klenk H.-P."/>
        </authorList>
    </citation>
    <scope>NUCLEOTIDE SEQUENCE [LARGE SCALE GENOMIC DNA]</scope>
    <source>
        <strain evidence="10 11">DSM 14555</strain>
    </source>
</reference>
<organism evidence="10 11">
    <name type="scientific">Arthrobacter russicus</name>
    <dbReference type="NCBI Taxonomy" id="172040"/>
    <lineage>
        <taxon>Bacteria</taxon>
        <taxon>Bacillati</taxon>
        <taxon>Actinomycetota</taxon>
        <taxon>Actinomycetes</taxon>
        <taxon>Micrococcales</taxon>
        <taxon>Micrococcaceae</taxon>
        <taxon>Arthrobacter</taxon>
    </lineage>
</organism>
<proteinExistence type="inferred from homology"/>
<evidence type="ECO:0000256" key="1">
    <source>
        <dbReference type="ARBA" id="ARBA00004651"/>
    </source>
</evidence>
<gene>
    <name evidence="10" type="ORF">JOE69_000571</name>
</gene>
<protein>
    <submittedName>
        <fullName evidence="10">Phosphonate transport system permease protein</fullName>
    </submittedName>
</protein>
<dbReference type="RefSeq" id="WP_309795949.1">
    <property type="nucleotide sequence ID" value="NZ_BAAAHY010000006.1"/>
</dbReference>
<evidence type="ECO:0000313" key="11">
    <source>
        <dbReference type="Proteomes" id="UP001185069"/>
    </source>
</evidence>
<dbReference type="InterPro" id="IPR035906">
    <property type="entry name" value="MetI-like_sf"/>
</dbReference>
<accession>A0ABU1J7I4</accession>
<feature type="transmembrane region" description="Helical" evidence="7">
    <location>
        <begin position="99"/>
        <end position="120"/>
    </location>
</feature>
<feature type="region of interest" description="Disordered" evidence="8">
    <location>
        <begin position="272"/>
        <end position="295"/>
    </location>
</feature>
<dbReference type="InterPro" id="IPR000515">
    <property type="entry name" value="MetI-like"/>
</dbReference>